<keyword evidence="1" id="KW-0472">Membrane</keyword>
<feature type="transmembrane region" description="Helical" evidence="1">
    <location>
        <begin position="456"/>
        <end position="477"/>
    </location>
</feature>
<feature type="transmembrane region" description="Helical" evidence="1">
    <location>
        <begin position="46"/>
        <end position="72"/>
    </location>
</feature>
<name>A0A5B9DX05_9GAMM</name>
<dbReference type="Proteomes" id="UP000321807">
    <property type="component" value="Chromosome"/>
</dbReference>
<organism evidence="2 3">
    <name type="scientific">Rhodanobacter glycinis</name>
    <dbReference type="NCBI Taxonomy" id="582702"/>
    <lineage>
        <taxon>Bacteria</taxon>
        <taxon>Pseudomonadati</taxon>
        <taxon>Pseudomonadota</taxon>
        <taxon>Gammaproteobacteria</taxon>
        <taxon>Lysobacterales</taxon>
        <taxon>Rhodanobacteraceae</taxon>
        <taxon>Rhodanobacter</taxon>
    </lineage>
</organism>
<evidence type="ECO:0000313" key="2">
    <source>
        <dbReference type="EMBL" id="QEE23185.1"/>
    </source>
</evidence>
<feature type="transmembrane region" description="Helical" evidence="1">
    <location>
        <begin position="84"/>
        <end position="109"/>
    </location>
</feature>
<keyword evidence="1" id="KW-0812">Transmembrane</keyword>
<dbReference type="EMBL" id="CP042807">
    <property type="protein sequence ID" value="QEE23185.1"/>
    <property type="molecule type" value="Genomic_DNA"/>
</dbReference>
<dbReference type="KEGG" id="rgl:CS053_00735"/>
<evidence type="ECO:0000313" key="3">
    <source>
        <dbReference type="Proteomes" id="UP000321807"/>
    </source>
</evidence>
<dbReference type="RefSeq" id="WP_147625967.1">
    <property type="nucleotide sequence ID" value="NZ_CP042807.1"/>
</dbReference>
<feature type="transmembrane region" description="Helical" evidence="1">
    <location>
        <begin position="425"/>
        <end position="444"/>
    </location>
</feature>
<feature type="transmembrane region" description="Helical" evidence="1">
    <location>
        <begin position="163"/>
        <end position="182"/>
    </location>
</feature>
<feature type="transmembrane region" description="Helical" evidence="1">
    <location>
        <begin position="115"/>
        <end position="133"/>
    </location>
</feature>
<feature type="transmembrane region" description="Helical" evidence="1">
    <location>
        <begin position="361"/>
        <end position="383"/>
    </location>
</feature>
<proteinExistence type="predicted"/>
<evidence type="ECO:0000256" key="1">
    <source>
        <dbReference type="SAM" id="Phobius"/>
    </source>
</evidence>
<sequence length="495" mass="53675">MSIVTLMLTPWRARNRGWHWLAIVIAVLAFGGAIAAKLLLHKADWWIASIFSLGVGEAMLWAFVFPCTLLLAVDARQLRLPGMLRCAVVSLLVYALLSVLLPASLLGLAGAPFDIAILLLVLCCLGGLLFQLLPRFVAPMIGFMPMVLQTLPGRLSLPGPTTAGFTAWAVPAALLLLLAVIVRGYQLLHDGQPYHRSWGKPLLLQFRHLAGRNVWGGFAGGKMDATRQLHDLPDWLRAGADVRDTGPHRMVRSLRVAMGPLFMPLTVGGRLKQWSFVLVPSLLFVLLMALQKDHDLRAHTLSLWGRSSVFALIWFGAFGSAMLAAMAVTTVQQRWKKINAELPLLALLPGMRNAAQAKQNLLWATLGPPIFIQLMLIAMLLIVDVTGAHLGVPGMLLLLLAQLGGIGFVLAGILATIGGRPLSNWALGLLAMLGYALICISIFLPATSGRGMQLGMTGNVVLAIAWASLIVALLWLGRRGWRGLQQRPHPFMPNA</sequence>
<protein>
    <submittedName>
        <fullName evidence="2">Uncharacterized protein</fullName>
    </submittedName>
</protein>
<accession>A0A5B9DX05</accession>
<feature type="transmembrane region" description="Helical" evidence="1">
    <location>
        <begin position="274"/>
        <end position="291"/>
    </location>
</feature>
<feature type="transmembrane region" description="Helical" evidence="1">
    <location>
        <begin position="311"/>
        <end position="331"/>
    </location>
</feature>
<gene>
    <name evidence="2" type="ORF">CS053_00735</name>
</gene>
<keyword evidence="1" id="KW-1133">Transmembrane helix</keyword>
<feature type="transmembrane region" description="Helical" evidence="1">
    <location>
        <begin position="20"/>
        <end position="40"/>
    </location>
</feature>
<feature type="transmembrane region" description="Helical" evidence="1">
    <location>
        <begin position="395"/>
        <end position="418"/>
    </location>
</feature>
<dbReference type="AlphaFoldDB" id="A0A5B9DX05"/>
<reference evidence="2 3" key="1">
    <citation type="submission" date="2019-08" db="EMBL/GenBank/DDBJ databases">
        <title>Complete genome sequence of Rhodanobacter glycinis strain T01E-68 isolated from tomato root.</title>
        <authorList>
            <person name="Weon H.-Y."/>
            <person name="Lee S.A."/>
        </authorList>
    </citation>
    <scope>NUCLEOTIDE SEQUENCE [LARGE SCALE GENOMIC DNA]</scope>
    <source>
        <strain evidence="2 3">T01E-68</strain>
    </source>
</reference>